<proteinExistence type="predicted"/>
<feature type="signal peptide" evidence="1">
    <location>
        <begin position="1"/>
        <end position="20"/>
    </location>
</feature>
<dbReference type="InterPro" id="IPR041613">
    <property type="entry name" value="Pept_S41_N"/>
</dbReference>
<dbReference type="CDD" id="cd07561">
    <property type="entry name" value="Peptidase_S41_CPP_like"/>
    <property type="match status" value="1"/>
</dbReference>
<evidence type="ECO:0000259" key="2">
    <source>
        <dbReference type="PROSITE" id="PS50106"/>
    </source>
</evidence>
<keyword evidence="4" id="KW-1185">Reference proteome</keyword>
<dbReference type="PROSITE" id="PS51257">
    <property type="entry name" value="PROKAR_LIPOPROTEIN"/>
    <property type="match status" value="1"/>
</dbReference>
<feature type="domain" description="PDZ" evidence="2">
    <location>
        <begin position="110"/>
        <end position="172"/>
    </location>
</feature>
<keyword evidence="1" id="KW-0732">Signal</keyword>
<dbReference type="EMBL" id="JBHULX010000028">
    <property type="protein sequence ID" value="MFD2591985.1"/>
    <property type="molecule type" value="Genomic_DNA"/>
</dbReference>
<feature type="chain" id="PRO_5046008749" evidence="1">
    <location>
        <begin position="21"/>
        <end position="490"/>
    </location>
</feature>
<dbReference type="InterPro" id="IPR005151">
    <property type="entry name" value="Tail-specific_protease"/>
</dbReference>
<dbReference type="PANTHER" id="PTHR32060:SF30">
    <property type="entry name" value="CARBOXY-TERMINAL PROCESSING PROTEASE CTPA"/>
    <property type="match status" value="1"/>
</dbReference>
<name>A0ABW5N963_9FLAO</name>
<dbReference type="Pfam" id="PF03572">
    <property type="entry name" value="Peptidase_S41"/>
    <property type="match status" value="1"/>
</dbReference>
<dbReference type="PROSITE" id="PS50106">
    <property type="entry name" value="PDZ"/>
    <property type="match status" value="1"/>
</dbReference>
<dbReference type="InterPro" id="IPR036034">
    <property type="entry name" value="PDZ_sf"/>
</dbReference>
<reference evidence="4" key="1">
    <citation type="journal article" date="2019" name="Int. J. Syst. Evol. Microbiol.">
        <title>The Global Catalogue of Microorganisms (GCM) 10K type strain sequencing project: providing services to taxonomists for standard genome sequencing and annotation.</title>
        <authorList>
            <consortium name="The Broad Institute Genomics Platform"/>
            <consortium name="The Broad Institute Genome Sequencing Center for Infectious Disease"/>
            <person name="Wu L."/>
            <person name="Ma J."/>
        </authorList>
    </citation>
    <scope>NUCLEOTIDE SEQUENCE [LARGE SCALE GENOMIC DNA]</scope>
    <source>
        <strain evidence="4">KCTC 42423</strain>
    </source>
</reference>
<protein>
    <submittedName>
        <fullName evidence="3">S41 family peptidase</fullName>
    </submittedName>
</protein>
<dbReference type="Gene3D" id="3.30.750.170">
    <property type="match status" value="1"/>
</dbReference>
<evidence type="ECO:0000313" key="3">
    <source>
        <dbReference type="EMBL" id="MFD2591985.1"/>
    </source>
</evidence>
<dbReference type="Pfam" id="PF18294">
    <property type="entry name" value="Pept_S41_N"/>
    <property type="match status" value="1"/>
</dbReference>
<gene>
    <name evidence="3" type="ORF">ACFSTE_14195</name>
</gene>
<evidence type="ECO:0000313" key="4">
    <source>
        <dbReference type="Proteomes" id="UP001597459"/>
    </source>
</evidence>
<organism evidence="3 4">
    <name type="scientific">Aquimarina hainanensis</name>
    <dbReference type="NCBI Taxonomy" id="1578017"/>
    <lineage>
        <taxon>Bacteria</taxon>
        <taxon>Pseudomonadati</taxon>
        <taxon>Bacteroidota</taxon>
        <taxon>Flavobacteriia</taxon>
        <taxon>Flavobacteriales</taxon>
        <taxon>Flavobacteriaceae</taxon>
        <taxon>Aquimarina</taxon>
    </lineage>
</organism>
<dbReference type="RefSeq" id="WP_378255494.1">
    <property type="nucleotide sequence ID" value="NZ_JBHSJV010000001.1"/>
</dbReference>
<dbReference type="SUPFAM" id="SSF52096">
    <property type="entry name" value="ClpP/crotonase"/>
    <property type="match status" value="1"/>
</dbReference>
<comment type="caution">
    <text evidence="3">The sequence shown here is derived from an EMBL/GenBank/DDBJ whole genome shotgun (WGS) entry which is preliminary data.</text>
</comment>
<sequence>MKKKTKFNLLLLLLSFNALLISCSGDDDNTTPNTDNEVNNPHQNIHRFIWNGMNQVYLYKENVADLANNRFSSVNDQNKYFSTFATPEALYEKLKSTTPKDRFSFLTDDYIKLEQNFSGVSKSNGMDFGLIRAAANSNDVIGYVRYILPGTDAENKGIKRGDIFATIDGEKLTVNSNFGEIFGRDSYTVGFVSHGDLTPTKSVALTQVEYAENPVYIAKTIDYNGQKIGYLMYNGFTGDYDEQLNDAFGQFKTDGITDLVLDFRYNGGGSVRTAIDLSAMITGQFKGEVFSKEIWNSELTAHFQSTNPERLINRFQDTTRNGTLLNSLNLSKLYVLATDRTASASELVMNGLEPYIDIIHIGENTTGKHQASITLYDSPNFGREGASKDHTYAIQPLVLKSANKNGVTDYDNGLTPDFEFSESLANLGILGDVNEPFLKSALDHITNGTVPANSAKQNAIHFSTIGETKMFTSSYQRMYKEDVDLNFINE</sequence>
<dbReference type="Proteomes" id="UP001597459">
    <property type="component" value="Unassembled WGS sequence"/>
</dbReference>
<dbReference type="PANTHER" id="PTHR32060">
    <property type="entry name" value="TAIL-SPECIFIC PROTEASE"/>
    <property type="match status" value="1"/>
</dbReference>
<dbReference type="InterPro" id="IPR001478">
    <property type="entry name" value="PDZ"/>
</dbReference>
<dbReference type="InterPro" id="IPR029045">
    <property type="entry name" value="ClpP/crotonase-like_dom_sf"/>
</dbReference>
<dbReference type="Gene3D" id="3.90.226.10">
    <property type="entry name" value="2-enoyl-CoA Hydratase, Chain A, domain 1"/>
    <property type="match status" value="1"/>
</dbReference>
<accession>A0ABW5N963</accession>
<evidence type="ECO:0000256" key="1">
    <source>
        <dbReference type="SAM" id="SignalP"/>
    </source>
</evidence>
<dbReference type="Gene3D" id="2.30.42.10">
    <property type="match status" value="1"/>
</dbReference>